<accession>A0A0C9VFS2</accession>
<feature type="non-terminal residue" evidence="2">
    <location>
        <position position="214"/>
    </location>
</feature>
<dbReference type="Proteomes" id="UP000054279">
    <property type="component" value="Unassembled WGS sequence"/>
</dbReference>
<dbReference type="PANTHER" id="PTHR19303">
    <property type="entry name" value="TRANSPOSON"/>
    <property type="match status" value="1"/>
</dbReference>
<reference evidence="2 3" key="1">
    <citation type="submission" date="2014-06" db="EMBL/GenBank/DDBJ databases">
        <title>Evolutionary Origins and Diversification of the Mycorrhizal Mutualists.</title>
        <authorList>
            <consortium name="DOE Joint Genome Institute"/>
            <consortium name="Mycorrhizal Genomics Consortium"/>
            <person name="Kohler A."/>
            <person name="Kuo A."/>
            <person name="Nagy L.G."/>
            <person name="Floudas D."/>
            <person name="Copeland A."/>
            <person name="Barry K.W."/>
            <person name="Cichocki N."/>
            <person name="Veneault-Fourrey C."/>
            <person name="LaButti K."/>
            <person name="Lindquist E.A."/>
            <person name="Lipzen A."/>
            <person name="Lundell T."/>
            <person name="Morin E."/>
            <person name="Murat C."/>
            <person name="Riley R."/>
            <person name="Ohm R."/>
            <person name="Sun H."/>
            <person name="Tunlid A."/>
            <person name="Henrissat B."/>
            <person name="Grigoriev I.V."/>
            <person name="Hibbett D.S."/>
            <person name="Martin F."/>
        </authorList>
    </citation>
    <scope>NUCLEOTIDE SEQUENCE [LARGE SCALE GENOMIC DNA]</scope>
    <source>
        <strain evidence="2 3">SS14</strain>
    </source>
</reference>
<evidence type="ECO:0000259" key="1">
    <source>
        <dbReference type="Pfam" id="PF03184"/>
    </source>
</evidence>
<dbReference type="InterPro" id="IPR050863">
    <property type="entry name" value="CenT-Element_Derived"/>
</dbReference>
<evidence type="ECO:0000313" key="3">
    <source>
        <dbReference type="Proteomes" id="UP000054279"/>
    </source>
</evidence>
<protein>
    <recommendedName>
        <fullName evidence="1">DDE-1 domain-containing protein</fullName>
    </recommendedName>
</protein>
<gene>
    <name evidence="2" type="ORF">M422DRAFT_179711</name>
</gene>
<sequence>WITKFLEEYPGVCGFKARGLDLKQAAAFNKEWVYDFFNKLEDIIEAYQILCCNAYNMDKKGIQLGGGHKNSNTLYFFDKENKSHYILKSDSLVLVTIIECACADGTMDVSLGFLAKPMIIVISHIQIILRVTETENGWTDDAICYQWFNKVFIPFAKSHSDATKPIPLVFDDHGSHEALEMIDYAYEHGIILGELSPHRTHRLQPLDVGIFGPL</sequence>
<dbReference type="GO" id="GO:0003677">
    <property type="term" value="F:DNA binding"/>
    <property type="evidence" value="ECO:0007669"/>
    <property type="project" value="TreeGrafter"/>
</dbReference>
<organism evidence="2 3">
    <name type="scientific">Sphaerobolus stellatus (strain SS14)</name>
    <dbReference type="NCBI Taxonomy" id="990650"/>
    <lineage>
        <taxon>Eukaryota</taxon>
        <taxon>Fungi</taxon>
        <taxon>Dikarya</taxon>
        <taxon>Basidiomycota</taxon>
        <taxon>Agaricomycotina</taxon>
        <taxon>Agaricomycetes</taxon>
        <taxon>Phallomycetidae</taxon>
        <taxon>Geastrales</taxon>
        <taxon>Sphaerobolaceae</taxon>
        <taxon>Sphaerobolus</taxon>
    </lineage>
</organism>
<dbReference type="Pfam" id="PF03184">
    <property type="entry name" value="DDE_1"/>
    <property type="match status" value="1"/>
</dbReference>
<dbReference type="OrthoDB" id="2740399at2759"/>
<name>A0A0C9VFS2_SPHS4</name>
<dbReference type="AlphaFoldDB" id="A0A0C9VFS2"/>
<proteinExistence type="predicted"/>
<dbReference type="HOGENOM" id="CLU_013929_2_0_1"/>
<evidence type="ECO:0000313" key="2">
    <source>
        <dbReference type="EMBL" id="KIJ36261.1"/>
    </source>
</evidence>
<dbReference type="InterPro" id="IPR004875">
    <property type="entry name" value="DDE_SF_endonuclease_dom"/>
</dbReference>
<keyword evidence="3" id="KW-1185">Reference proteome</keyword>
<dbReference type="GO" id="GO:0005634">
    <property type="term" value="C:nucleus"/>
    <property type="evidence" value="ECO:0007669"/>
    <property type="project" value="TreeGrafter"/>
</dbReference>
<feature type="domain" description="DDE-1" evidence="1">
    <location>
        <begin position="133"/>
        <end position="213"/>
    </location>
</feature>
<dbReference type="PANTHER" id="PTHR19303:SF74">
    <property type="entry name" value="POGO TRANSPOSABLE ELEMENT WITH KRAB DOMAIN"/>
    <property type="match status" value="1"/>
</dbReference>
<dbReference type="EMBL" id="KN837180">
    <property type="protein sequence ID" value="KIJ36261.1"/>
    <property type="molecule type" value="Genomic_DNA"/>
</dbReference>